<dbReference type="Proteomes" id="UP000265520">
    <property type="component" value="Unassembled WGS sequence"/>
</dbReference>
<dbReference type="AlphaFoldDB" id="A0A392M4D0"/>
<protein>
    <submittedName>
        <fullName evidence="2">Uncharacterized protein</fullName>
    </submittedName>
</protein>
<proteinExistence type="predicted"/>
<gene>
    <name evidence="2" type="ORF">A2U01_0003053</name>
</gene>
<name>A0A392M4D0_9FABA</name>
<feature type="transmembrane region" description="Helical" evidence="1">
    <location>
        <begin position="51"/>
        <end position="70"/>
    </location>
</feature>
<keyword evidence="1" id="KW-0812">Transmembrane</keyword>
<evidence type="ECO:0000256" key="1">
    <source>
        <dbReference type="SAM" id="Phobius"/>
    </source>
</evidence>
<keyword evidence="1" id="KW-1133">Transmembrane helix</keyword>
<comment type="caution">
    <text evidence="2">The sequence shown here is derived from an EMBL/GenBank/DDBJ whole genome shotgun (WGS) entry which is preliminary data.</text>
</comment>
<dbReference type="EMBL" id="LXQA010003409">
    <property type="protein sequence ID" value="MCH82252.1"/>
    <property type="molecule type" value="Genomic_DNA"/>
</dbReference>
<evidence type="ECO:0000313" key="2">
    <source>
        <dbReference type="EMBL" id="MCH82252.1"/>
    </source>
</evidence>
<accession>A0A392M4D0</accession>
<feature type="transmembrane region" description="Helical" evidence="1">
    <location>
        <begin position="76"/>
        <end position="96"/>
    </location>
</feature>
<keyword evidence="1" id="KW-0472">Membrane</keyword>
<sequence>MKTMKYQYPYPYGTPMDISGDELKPRQRSMKKKFETSNNFTKSRAKKAFELYKKVLVVGLHKFVGMFYVVDGSLVAGILVLVSSIVGTHILLYCLVQQNVFYCCVMPRLDNKQSGRRNLEYACL</sequence>
<reference evidence="2 3" key="1">
    <citation type="journal article" date="2018" name="Front. Plant Sci.">
        <title>Red Clover (Trifolium pratense) and Zigzag Clover (T. medium) - A Picture of Genomic Similarities and Differences.</title>
        <authorList>
            <person name="Dluhosova J."/>
            <person name="Istvanek J."/>
            <person name="Nedelnik J."/>
            <person name="Repkova J."/>
        </authorList>
    </citation>
    <scope>NUCLEOTIDE SEQUENCE [LARGE SCALE GENOMIC DNA]</scope>
    <source>
        <strain evidence="3">cv. 10/8</strain>
        <tissue evidence="2">Leaf</tissue>
    </source>
</reference>
<evidence type="ECO:0000313" key="3">
    <source>
        <dbReference type="Proteomes" id="UP000265520"/>
    </source>
</evidence>
<keyword evidence="3" id="KW-1185">Reference proteome</keyword>
<organism evidence="2 3">
    <name type="scientific">Trifolium medium</name>
    <dbReference type="NCBI Taxonomy" id="97028"/>
    <lineage>
        <taxon>Eukaryota</taxon>
        <taxon>Viridiplantae</taxon>
        <taxon>Streptophyta</taxon>
        <taxon>Embryophyta</taxon>
        <taxon>Tracheophyta</taxon>
        <taxon>Spermatophyta</taxon>
        <taxon>Magnoliopsida</taxon>
        <taxon>eudicotyledons</taxon>
        <taxon>Gunneridae</taxon>
        <taxon>Pentapetalae</taxon>
        <taxon>rosids</taxon>
        <taxon>fabids</taxon>
        <taxon>Fabales</taxon>
        <taxon>Fabaceae</taxon>
        <taxon>Papilionoideae</taxon>
        <taxon>50 kb inversion clade</taxon>
        <taxon>NPAAA clade</taxon>
        <taxon>Hologalegina</taxon>
        <taxon>IRL clade</taxon>
        <taxon>Trifolieae</taxon>
        <taxon>Trifolium</taxon>
    </lineage>
</organism>